<comment type="caution">
    <text evidence="2">The sequence shown here is derived from an EMBL/GenBank/DDBJ whole genome shotgun (WGS) entry which is preliminary data.</text>
</comment>
<protein>
    <submittedName>
        <fullName evidence="2">Uncharacterized protein</fullName>
    </submittedName>
</protein>
<keyword evidence="3" id="KW-1185">Reference proteome</keyword>
<gene>
    <name evidence="2" type="ORF">KP509_01G043100</name>
</gene>
<dbReference type="OrthoDB" id="1934555at2759"/>
<evidence type="ECO:0000256" key="1">
    <source>
        <dbReference type="SAM" id="MobiDB-lite"/>
    </source>
</evidence>
<dbReference type="EMBL" id="CM035406">
    <property type="protein sequence ID" value="KAH7446174.1"/>
    <property type="molecule type" value="Genomic_DNA"/>
</dbReference>
<accession>A0A8T2VKQ0</accession>
<dbReference type="EMBL" id="CM035406">
    <property type="protein sequence ID" value="KAH7446173.1"/>
    <property type="molecule type" value="Genomic_DNA"/>
</dbReference>
<dbReference type="OMA" id="VYTEPIC"/>
<evidence type="ECO:0000313" key="2">
    <source>
        <dbReference type="EMBL" id="KAH7446173.1"/>
    </source>
</evidence>
<dbReference type="AlphaFoldDB" id="A0A8T2VKQ0"/>
<reference evidence="2" key="1">
    <citation type="submission" date="2021-08" db="EMBL/GenBank/DDBJ databases">
        <title>WGS assembly of Ceratopteris richardii.</title>
        <authorList>
            <person name="Marchant D.B."/>
            <person name="Chen G."/>
            <person name="Jenkins J."/>
            <person name="Shu S."/>
            <person name="Leebens-Mack J."/>
            <person name="Grimwood J."/>
            <person name="Schmutz J."/>
            <person name="Soltis P."/>
            <person name="Soltis D."/>
            <person name="Chen Z.-H."/>
        </authorList>
    </citation>
    <scope>NUCLEOTIDE SEQUENCE</scope>
    <source>
        <strain evidence="2">Whitten #5841</strain>
        <tissue evidence="2">Leaf</tissue>
    </source>
</reference>
<organism evidence="2 3">
    <name type="scientific">Ceratopteris richardii</name>
    <name type="common">Triangle waterfern</name>
    <dbReference type="NCBI Taxonomy" id="49495"/>
    <lineage>
        <taxon>Eukaryota</taxon>
        <taxon>Viridiplantae</taxon>
        <taxon>Streptophyta</taxon>
        <taxon>Embryophyta</taxon>
        <taxon>Tracheophyta</taxon>
        <taxon>Polypodiopsida</taxon>
        <taxon>Polypodiidae</taxon>
        <taxon>Polypodiales</taxon>
        <taxon>Pteridineae</taxon>
        <taxon>Pteridaceae</taxon>
        <taxon>Parkerioideae</taxon>
        <taxon>Ceratopteris</taxon>
    </lineage>
</organism>
<sequence>MQTAWPLSKEYPHTLIVRFSSPLNGPRIMSCGDQLAQLRLSARGAADSNSHKSSASSSRSFDFRIWEELHLQSLAVSRNAEEPIEADARQLCGDDVEVNGPACQHGFSVLSPSSALDGPGTSLSQLSSLNLHHNDSNRFPQPLSFARSTRGSSVVVINSSVSSHAEQPPVVQVIQTGRMNFSPDEFAMQGVSTNNTIAIAKSRPSQENEISIHRLKLAKESATEERDSKTERMNLDIVNRDRSISFEALTSSKLLQVCPSDVYSASSSPLKSAGCIPFKWEEAPGRPKVSTDQQQISPFPSLQLPPKFQLHSSSINCSRCKVNTSLGGERLAKSASVKNAWRDLVRSGRRSYREGMWKYRLNKSVRSHEGSCSPTSTLFSPDRGLSTSSSTSSTYDAICASPSTISEVQSEQTKSVSMNMDETPCTSSTRANITFFSSKLSPRRDGAAACGIHGVSKFAPSRKHKDVRTIRHMATERMKGFLKACQRWRSSVSGRKRNHEEAEIWEPTLATYFQSMELERSHSEADGQPPLYNRRGLENFRERALSLVAAKIVPSMPSSLESLSHSSSVLADFSMDEPSLTGSHKEDVMLLDKKSDPRDKLITVTSKIRNVKVRRKGRGWVLKKLKNRLKILAALLRVHPNNSTQQNKKCKRRRRLPYQQIIS</sequence>
<dbReference type="PANTHER" id="PTHR34371">
    <property type="entry name" value="OS01G0551000 PROTEIN"/>
    <property type="match status" value="1"/>
</dbReference>
<dbReference type="InterPro" id="IPR007789">
    <property type="entry name" value="DUF688"/>
</dbReference>
<name>A0A8T2VKQ0_CERRI</name>
<evidence type="ECO:0000313" key="3">
    <source>
        <dbReference type="Proteomes" id="UP000825935"/>
    </source>
</evidence>
<dbReference type="Pfam" id="PF05097">
    <property type="entry name" value="DUF688"/>
    <property type="match status" value="1"/>
</dbReference>
<dbReference type="Proteomes" id="UP000825935">
    <property type="component" value="Chromosome 1"/>
</dbReference>
<proteinExistence type="predicted"/>
<feature type="region of interest" description="Disordered" evidence="1">
    <location>
        <begin position="642"/>
        <end position="663"/>
    </location>
</feature>